<evidence type="ECO:0000313" key="2">
    <source>
        <dbReference type="EMBL" id="CAL1688298.1"/>
    </source>
</evidence>
<dbReference type="EMBL" id="OZ034831">
    <property type="protein sequence ID" value="CAL1688298.1"/>
    <property type="molecule type" value="Genomic_DNA"/>
</dbReference>
<reference evidence="2" key="1">
    <citation type="submission" date="2024-04" db="EMBL/GenBank/DDBJ databases">
        <authorList>
            <consortium name="Molecular Ecology Group"/>
        </authorList>
    </citation>
    <scope>NUCLEOTIDE SEQUENCE</scope>
</reference>
<accession>A0AAV2P6T4</accession>
<sequence length="83" mass="9344">MQLHATKRCTTMMQHSRHPRKGVRAHSTKSAYSPGHMTVACSRTSRNYRFLQARSSLVEDDAMDDYSLDGIDIELPPLVGKPV</sequence>
<evidence type="ECO:0000313" key="3">
    <source>
        <dbReference type="Proteomes" id="UP001497644"/>
    </source>
</evidence>
<dbReference type="AlphaFoldDB" id="A0AAV2P6T4"/>
<proteinExistence type="predicted"/>
<protein>
    <submittedName>
        <fullName evidence="2">Uncharacterized protein</fullName>
    </submittedName>
</protein>
<organism evidence="2 3">
    <name type="scientific">Lasius platythorax</name>
    <dbReference type="NCBI Taxonomy" id="488582"/>
    <lineage>
        <taxon>Eukaryota</taxon>
        <taxon>Metazoa</taxon>
        <taxon>Ecdysozoa</taxon>
        <taxon>Arthropoda</taxon>
        <taxon>Hexapoda</taxon>
        <taxon>Insecta</taxon>
        <taxon>Pterygota</taxon>
        <taxon>Neoptera</taxon>
        <taxon>Endopterygota</taxon>
        <taxon>Hymenoptera</taxon>
        <taxon>Apocrita</taxon>
        <taxon>Aculeata</taxon>
        <taxon>Formicoidea</taxon>
        <taxon>Formicidae</taxon>
        <taxon>Formicinae</taxon>
        <taxon>Lasius</taxon>
        <taxon>Lasius</taxon>
    </lineage>
</organism>
<evidence type="ECO:0000256" key="1">
    <source>
        <dbReference type="SAM" id="MobiDB-lite"/>
    </source>
</evidence>
<dbReference type="Proteomes" id="UP001497644">
    <property type="component" value="Chromosome 8"/>
</dbReference>
<name>A0AAV2P6T4_9HYME</name>
<feature type="region of interest" description="Disordered" evidence="1">
    <location>
        <begin position="1"/>
        <end position="36"/>
    </location>
</feature>
<keyword evidence="3" id="KW-1185">Reference proteome</keyword>
<feature type="compositionally biased region" description="Basic residues" evidence="1">
    <location>
        <begin position="15"/>
        <end position="27"/>
    </location>
</feature>
<gene>
    <name evidence="2" type="ORF">LPLAT_LOCUS13388</name>
</gene>